<dbReference type="RefSeq" id="WP_202616780.1">
    <property type="nucleotide sequence ID" value="NZ_CP024988.1"/>
</dbReference>
<dbReference type="STRING" id="1737425.GCA_900049755_01044"/>
<feature type="transmembrane region" description="Helical" evidence="2">
    <location>
        <begin position="401"/>
        <end position="430"/>
    </location>
</feature>
<evidence type="ECO:0000313" key="3">
    <source>
        <dbReference type="EMBL" id="AWT26597.1"/>
    </source>
</evidence>
<feature type="transmembrane region" description="Helical" evidence="2">
    <location>
        <begin position="107"/>
        <end position="128"/>
    </location>
</feature>
<accession>A0A2Z3YX03</accession>
<feature type="transmembrane region" description="Helical" evidence="2">
    <location>
        <begin position="164"/>
        <end position="181"/>
    </location>
</feature>
<evidence type="ECO:0008006" key="5">
    <source>
        <dbReference type="Google" id="ProtNLM"/>
    </source>
</evidence>
<keyword evidence="2" id="KW-0472">Membrane</keyword>
<dbReference type="EMBL" id="CP024988">
    <property type="protein sequence ID" value="AWT26597.1"/>
    <property type="molecule type" value="Genomic_DNA"/>
</dbReference>
<feature type="transmembrane region" description="Helical" evidence="2">
    <location>
        <begin position="193"/>
        <end position="216"/>
    </location>
</feature>
<name>A0A2Z3YX03_9CORY</name>
<feature type="compositionally biased region" description="Low complexity" evidence="1">
    <location>
        <begin position="499"/>
        <end position="510"/>
    </location>
</feature>
<evidence type="ECO:0000256" key="1">
    <source>
        <dbReference type="SAM" id="MobiDB-lite"/>
    </source>
</evidence>
<keyword evidence="4" id="KW-1185">Reference proteome</keyword>
<feature type="region of interest" description="Disordered" evidence="1">
    <location>
        <begin position="479"/>
        <end position="522"/>
    </location>
</feature>
<protein>
    <recommendedName>
        <fullName evidence="5">Permease</fullName>
    </recommendedName>
</protein>
<proteinExistence type="predicted"/>
<evidence type="ECO:0000313" key="4">
    <source>
        <dbReference type="Proteomes" id="UP000247696"/>
    </source>
</evidence>
<feature type="transmembrane region" description="Helical" evidence="2">
    <location>
        <begin position="78"/>
        <end position="95"/>
    </location>
</feature>
<dbReference type="KEGG" id="cpre:Csp1_18210"/>
<sequence>MSRNFARPWKVGPFSVNLPGVHYRFEWQDYTQGLIMCAVDLSAIPLMTELLGMPFEAALSIVVLNGLLYLLHHLLGDPVVPGWITPAIPLLMLYLQDYDMDDRVHALVAFQIVLGVFCLFLGATGLAAKVVRVVPNAMRAGIVVGAGLAAIQGLFTEGGRFEQFPWAITICVGFAFFLLYSKMFQRWQLHYRWARFVGNLGILPAMLSAVIVAPLFGEASWPSIEWGFSTPDFATLYSEYTVFGVGFPPASMFLTAVPTALATYIVVFGEVIQARAILDEANEVRTDRKIEYSENRSHLIVGFRNTFMSIFGPDTAMCGPLWAAMTVTTVERYKKGRKSMQSIFSGVGSFRWGTNTGLWLLPIVSLMQPVLGVALALTLLIQGFVSIRVGLLEARSRTELGIAGVIAAVLATKGASWGFVAGILLCLIFFARDFFRGENDGVFTEAPAGKASPEDTIGWAEKDGFDAPGVSPVAAAAPTVEAGKQTVQVHSTTPNSATSDSGGPESSQSSIYPTDFTDKDKQ</sequence>
<dbReference type="Proteomes" id="UP000247696">
    <property type="component" value="Chromosome"/>
</dbReference>
<evidence type="ECO:0000256" key="2">
    <source>
        <dbReference type="SAM" id="Phobius"/>
    </source>
</evidence>
<reference evidence="4" key="1">
    <citation type="submission" date="2017-11" db="EMBL/GenBank/DDBJ databases">
        <title>Otitis media/interna in a cat caused by the recently described species Corynebacterium provencense.</title>
        <authorList>
            <person name="Kittl S."/>
            <person name="Brodard I."/>
            <person name="Rychener L."/>
            <person name="Jores J."/>
            <person name="Roosje P."/>
            <person name="Gobeli Brawand S."/>
        </authorList>
    </citation>
    <scope>NUCLEOTIDE SEQUENCE [LARGE SCALE GENOMIC DNA]</scope>
    <source>
        <strain evidence="4">17KM38</strain>
    </source>
</reference>
<feature type="transmembrane region" description="Helical" evidence="2">
    <location>
        <begin position="50"/>
        <end position="71"/>
    </location>
</feature>
<organism evidence="3 4">
    <name type="scientific">Corynebacterium provencense</name>
    <dbReference type="NCBI Taxonomy" id="1737425"/>
    <lineage>
        <taxon>Bacteria</taxon>
        <taxon>Bacillati</taxon>
        <taxon>Actinomycetota</taxon>
        <taxon>Actinomycetes</taxon>
        <taxon>Mycobacteriales</taxon>
        <taxon>Corynebacteriaceae</taxon>
        <taxon>Corynebacterium</taxon>
    </lineage>
</organism>
<feature type="transmembrane region" description="Helical" evidence="2">
    <location>
        <begin position="358"/>
        <end position="381"/>
    </location>
</feature>
<dbReference type="AlphaFoldDB" id="A0A2Z3YX03"/>
<feature type="transmembrane region" description="Helical" evidence="2">
    <location>
        <begin position="140"/>
        <end position="158"/>
    </location>
</feature>
<feature type="compositionally biased region" description="Polar residues" evidence="1">
    <location>
        <begin position="485"/>
        <end position="498"/>
    </location>
</feature>
<gene>
    <name evidence="3" type="ORF">Csp1_18210</name>
</gene>
<keyword evidence="2" id="KW-0812">Transmembrane</keyword>
<keyword evidence="2" id="KW-1133">Transmembrane helix</keyword>
<feature type="transmembrane region" description="Helical" evidence="2">
    <location>
        <begin position="250"/>
        <end position="268"/>
    </location>
</feature>